<keyword evidence="2 4" id="KW-0442">Lipid degradation</keyword>
<feature type="active site" description="Nucleophile" evidence="4">
    <location>
        <position position="39"/>
    </location>
</feature>
<reference evidence="6 7" key="1">
    <citation type="submission" date="2021-05" db="EMBL/GenBank/DDBJ databases">
        <title>Draft Genome Sequences of Clinical Respiratory Isolates of Mycobacterium goodii Recovered in Ireland.</title>
        <authorList>
            <person name="Flanagan P.R."/>
            <person name="Mok S."/>
            <person name="Roycroft E."/>
            <person name="Rogers T.R."/>
            <person name="Fitzgibbon M."/>
        </authorList>
    </citation>
    <scope>NUCLEOTIDE SEQUENCE [LARGE SCALE GENOMIC DNA]</scope>
    <source>
        <strain evidence="6 7">14IE55</strain>
    </source>
</reference>
<dbReference type="SUPFAM" id="SSF52151">
    <property type="entry name" value="FabD/lysophospholipase-like"/>
    <property type="match status" value="1"/>
</dbReference>
<dbReference type="Gene3D" id="3.40.1090.10">
    <property type="entry name" value="Cytosolic phospholipase A2 catalytic domain"/>
    <property type="match status" value="1"/>
</dbReference>
<accession>A0ABS6HPS6</accession>
<evidence type="ECO:0000256" key="3">
    <source>
        <dbReference type="ARBA" id="ARBA00023098"/>
    </source>
</evidence>
<gene>
    <name evidence="6" type="ORF">KL859_11785</name>
</gene>
<protein>
    <submittedName>
        <fullName evidence="6">Patatin-like phospholipase family protein</fullName>
    </submittedName>
</protein>
<feature type="short sequence motif" description="GXSXG" evidence="4">
    <location>
        <begin position="37"/>
        <end position="41"/>
    </location>
</feature>
<evidence type="ECO:0000256" key="2">
    <source>
        <dbReference type="ARBA" id="ARBA00022963"/>
    </source>
</evidence>
<feature type="short sequence motif" description="GXGXXG" evidence="4">
    <location>
        <begin position="10"/>
        <end position="15"/>
    </location>
</feature>
<dbReference type="InterPro" id="IPR002641">
    <property type="entry name" value="PNPLA_dom"/>
</dbReference>
<proteinExistence type="predicted"/>
<name>A0ABS6HPS6_MYCGD</name>
<dbReference type="InterPro" id="IPR016035">
    <property type="entry name" value="Acyl_Trfase/lysoPLipase"/>
</dbReference>
<feature type="domain" description="PNPLA" evidence="5">
    <location>
        <begin position="6"/>
        <end position="176"/>
    </location>
</feature>
<dbReference type="RefSeq" id="WP_073678797.1">
    <property type="nucleotide sequence ID" value="NZ_JAHBOL010000004.1"/>
</dbReference>
<evidence type="ECO:0000256" key="1">
    <source>
        <dbReference type="ARBA" id="ARBA00022801"/>
    </source>
</evidence>
<organism evidence="6 7">
    <name type="scientific">Mycolicibacterium goodii</name>
    <name type="common">Mycobacterium goodii</name>
    <dbReference type="NCBI Taxonomy" id="134601"/>
    <lineage>
        <taxon>Bacteria</taxon>
        <taxon>Bacillati</taxon>
        <taxon>Actinomycetota</taxon>
        <taxon>Actinomycetes</taxon>
        <taxon>Mycobacteriales</taxon>
        <taxon>Mycobacteriaceae</taxon>
        <taxon>Mycolicibacterium</taxon>
    </lineage>
</organism>
<feature type="short sequence motif" description="DGA/G" evidence="4">
    <location>
        <begin position="163"/>
        <end position="165"/>
    </location>
</feature>
<dbReference type="PANTHER" id="PTHR14226">
    <property type="entry name" value="NEUROPATHY TARGET ESTERASE/SWISS CHEESE D.MELANOGASTER"/>
    <property type="match status" value="1"/>
</dbReference>
<keyword evidence="3 4" id="KW-0443">Lipid metabolism</keyword>
<dbReference type="Proteomes" id="UP000696413">
    <property type="component" value="Unassembled WGS sequence"/>
</dbReference>
<evidence type="ECO:0000259" key="5">
    <source>
        <dbReference type="PROSITE" id="PS51635"/>
    </source>
</evidence>
<evidence type="ECO:0000256" key="4">
    <source>
        <dbReference type="PROSITE-ProRule" id="PRU01161"/>
    </source>
</evidence>
<dbReference type="Pfam" id="PF01734">
    <property type="entry name" value="Patatin"/>
    <property type="match status" value="1"/>
</dbReference>
<comment type="caution">
    <text evidence="6">The sequence shown here is derived from an EMBL/GenBank/DDBJ whole genome shotgun (WGS) entry which is preliminary data.</text>
</comment>
<evidence type="ECO:0000313" key="7">
    <source>
        <dbReference type="Proteomes" id="UP000696413"/>
    </source>
</evidence>
<dbReference type="InterPro" id="IPR050301">
    <property type="entry name" value="NTE"/>
</dbReference>
<dbReference type="PROSITE" id="PS51635">
    <property type="entry name" value="PNPLA"/>
    <property type="match status" value="1"/>
</dbReference>
<feature type="active site" description="Proton acceptor" evidence="4">
    <location>
        <position position="163"/>
    </location>
</feature>
<dbReference type="EMBL" id="JAHBOM010000008">
    <property type="protein sequence ID" value="MBU8823550.1"/>
    <property type="molecule type" value="Genomic_DNA"/>
</dbReference>
<keyword evidence="7" id="KW-1185">Reference proteome</keyword>
<keyword evidence="1 4" id="KW-0378">Hydrolase</keyword>
<sequence length="281" mass="30558">MSRVAFVLGGGGVLGAAEAGMALALLEGGIRPDLVCGTSVGAINGAALAADPTPEGARALVKFWDELGDQEVFGGSLLRRAAEVLRKPTSLHDNSELRRLLREWLPAQTFEDLVVPFECVAASIERARERWFDSGDLIEPVLASCALPGVLPPVRIGDEHFFDGGLVNSIPLDRAVARGADTIWVLHVGRLEEELRAPRFLWEVGFAAFEIARRHRFHGDLERVGAGVAVHVLPSGLPQRSAATWSNLRYRDRRRIGRRAQLAYDATRAYLDGLQAPESSP</sequence>
<dbReference type="PANTHER" id="PTHR14226:SF29">
    <property type="entry name" value="NEUROPATHY TARGET ESTERASE SWS"/>
    <property type="match status" value="1"/>
</dbReference>
<evidence type="ECO:0000313" key="6">
    <source>
        <dbReference type="EMBL" id="MBU8823550.1"/>
    </source>
</evidence>